<dbReference type="InterPro" id="IPR011053">
    <property type="entry name" value="Single_hybrid_motif"/>
</dbReference>
<evidence type="ECO:0000259" key="1">
    <source>
        <dbReference type="Pfam" id="PF00364"/>
    </source>
</evidence>
<evidence type="ECO:0000313" key="3">
    <source>
        <dbReference type="Proteomes" id="UP000437709"/>
    </source>
</evidence>
<sequence length="87" mass="9209">MGRRTGMTDVEFPTVDGSRACLTGLVSVWHVGDGERVEPGRVVAEVELGDVETEVLAPAAGVLRHLVSVDEISAQGVPIARVEQAEE</sequence>
<proteinExistence type="predicted"/>
<reference evidence="2 3" key="1">
    <citation type="submission" date="2019-10" db="EMBL/GenBank/DDBJ databases">
        <title>Georgenia wutianyii sp. nov. and Georgenia yuyongxinii sp. nov. isolated from plateau pika (Ochotona curzoniae) in the Qinghai-Tibet plateau of China.</title>
        <authorList>
            <person name="Tian Z."/>
        </authorList>
    </citation>
    <scope>NUCLEOTIDE SEQUENCE [LARGE SCALE GENOMIC DNA]</scope>
    <source>
        <strain evidence="2 3">JCM 19765</strain>
    </source>
</reference>
<protein>
    <submittedName>
        <fullName evidence="2">Biotin attachment protein</fullName>
    </submittedName>
</protein>
<evidence type="ECO:0000313" key="2">
    <source>
        <dbReference type="EMBL" id="MPV35854.1"/>
    </source>
</evidence>
<feature type="domain" description="Lipoyl-binding" evidence="1">
    <location>
        <begin position="24"/>
        <end position="70"/>
    </location>
</feature>
<organism evidence="2 3">
    <name type="scientific">Georgenia subflava</name>
    <dbReference type="NCBI Taxonomy" id="1622177"/>
    <lineage>
        <taxon>Bacteria</taxon>
        <taxon>Bacillati</taxon>
        <taxon>Actinomycetota</taxon>
        <taxon>Actinomycetes</taxon>
        <taxon>Micrococcales</taxon>
        <taxon>Bogoriellaceae</taxon>
        <taxon>Georgenia</taxon>
    </lineage>
</organism>
<dbReference type="Proteomes" id="UP000437709">
    <property type="component" value="Unassembled WGS sequence"/>
</dbReference>
<name>A0A6N7EKQ2_9MICO</name>
<gene>
    <name evidence="2" type="ORF">GB881_02100</name>
</gene>
<comment type="caution">
    <text evidence="2">The sequence shown here is derived from an EMBL/GenBank/DDBJ whole genome shotgun (WGS) entry which is preliminary data.</text>
</comment>
<dbReference type="OrthoDB" id="9782546at2"/>
<keyword evidence="3" id="KW-1185">Reference proteome</keyword>
<dbReference type="SUPFAM" id="SSF51230">
    <property type="entry name" value="Single hybrid motif"/>
    <property type="match status" value="1"/>
</dbReference>
<dbReference type="Pfam" id="PF00364">
    <property type="entry name" value="Biotin_lipoyl"/>
    <property type="match status" value="1"/>
</dbReference>
<accession>A0A6N7EKQ2</accession>
<dbReference type="InterPro" id="IPR000089">
    <property type="entry name" value="Biotin_lipoyl"/>
</dbReference>
<dbReference type="AlphaFoldDB" id="A0A6N7EKQ2"/>
<dbReference type="Gene3D" id="2.40.50.100">
    <property type="match status" value="1"/>
</dbReference>
<dbReference type="EMBL" id="WHPC01000004">
    <property type="protein sequence ID" value="MPV35854.1"/>
    <property type="molecule type" value="Genomic_DNA"/>
</dbReference>